<dbReference type="AlphaFoldDB" id="A0A9W7L4N6"/>
<dbReference type="Proteomes" id="UP001165065">
    <property type="component" value="Unassembled WGS sequence"/>
</dbReference>
<comment type="caution">
    <text evidence="1">The sequence shown here is derived from an EMBL/GenBank/DDBJ whole genome shotgun (WGS) entry which is preliminary data.</text>
</comment>
<keyword evidence="2" id="KW-1185">Reference proteome</keyword>
<sequence length="133" mass="15212">MDSLPPGLTASDLLSGSYEYSSYYPKSLISLIGTDFKSVLRDGSTSGLLKVGDAEYLRECVYNMVEFDAAMACERNGFPRMQLLLDRTDEGKVMYVGKVRERFVGKLRDVEMGWDEEVRDRARRLLDIYYPEL</sequence>
<evidence type="ECO:0000313" key="2">
    <source>
        <dbReference type="Proteomes" id="UP001165065"/>
    </source>
</evidence>
<reference evidence="2" key="1">
    <citation type="journal article" date="2023" name="Commun. Biol.">
        <title>Genome analysis of Parmales, the sister group of diatoms, reveals the evolutionary specialization of diatoms from phago-mixotrophs to photoautotrophs.</title>
        <authorList>
            <person name="Ban H."/>
            <person name="Sato S."/>
            <person name="Yoshikawa S."/>
            <person name="Yamada K."/>
            <person name="Nakamura Y."/>
            <person name="Ichinomiya M."/>
            <person name="Sato N."/>
            <person name="Blanc-Mathieu R."/>
            <person name="Endo H."/>
            <person name="Kuwata A."/>
            <person name="Ogata H."/>
        </authorList>
    </citation>
    <scope>NUCLEOTIDE SEQUENCE [LARGE SCALE GENOMIC DNA]</scope>
</reference>
<dbReference type="OrthoDB" id="3182339at2759"/>
<dbReference type="EMBL" id="BRYA01000684">
    <property type="protein sequence ID" value="GMI29533.1"/>
    <property type="molecule type" value="Genomic_DNA"/>
</dbReference>
<name>A0A9W7L4N6_9STRA</name>
<accession>A0A9W7L4N6</accession>
<proteinExistence type="predicted"/>
<evidence type="ECO:0000313" key="1">
    <source>
        <dbReference type="EMBL" id="GMI29533.1"/>
    </source>
</evidence>
<protein>
    <submittedName>
        <fullName evidence="1">Uncharacterized protein</fullName>
    </submittedName>
</protein>
<organism evidence="1 2">
    <name type="scientific">Triparma columacea</name>
    <dbReference type="NCBI Taxonomy" id="722753"/>
    <lineage>
        <taxon>Eukaryota</taxon>
        <taxon>Sar</taxon>
        <taxon>Stramenopiles</taxon>
        <taxon>Ochrophyta</taxon>
        <taxon>Bolidophyceae</taxon>
        <taxon>Parmales</taxon>
        <taxon>Triparmaceae</taxon>
        <taxon>Triparma</taxon>
    </lineage>
</organism>
<gene>
    <name evidence="1" type="ORF">TrCOL_g1084</name>
</gene>